<dbReference type="InParanoid" id="A0A423XJ54"/>
<dbReference type="OrthoDB" id="5241026at2759"/>
<keyword evidence="1" id="KW-0812">Transmembrane</keyword>
<dbReference type="InterPro" id="IPR035979">
    <property type="entry name" value="RBD_domain_sf"/>
</dbReference>
<feature type="transmembrane region" description="Helical" evidence="1">
    <location>
        <begin position="356"/>
        <end position="375"/>
    </location>
</feature>
<reference evidence="2 3" key="1">
    <citation type="submission" date="2015-09" db="EMBL/GenBank/DDBJ databases">
        <title>Host preference determinants of Valsa canker pathogens revealed by comparative genomics.</title>
        <authorList>
            <person name="Yin Z."/>
            <person name="Huang L."/>
        </authorList>
    </citation>
    <scope>NUCLEOTIDE SEQUENCE [LARGE SCALE GENOMIC DNA]</scope>
    <source>
        <strain evidence="2 3">SXYLt</strain>
    </source>
</reference>
<accession>A0A423XJ54</accession>
<keyword evidence="1" id="KW-0472">Membrane</keyword>
<sequence length="415" mass="45701">MDLPSSQREESDVIFRLPSSNNEPDRLGHSSQNSFAYLGREPDDQFEQNAALWLTHLPPDCTVRQLIRAIISVGPTGRILFCKIVRPYLPEHTWAAKVVFATRPEAQRLIAVSRCNQFIMQYRHIYVDWHRVLSTSFYAIEPITRVLIIEGPLHIVNRPGLQAYFKKLTRIDTEEVIELGARYDRQRACIVWRFGSWFGQAEAAAAALAKDYADMVDVRYGLDPFSILYLTLSQAIALNFLAPLGAIILAKCLDHGVLGLVDRVGGFVALAGVFLVVQPGQSFIRGDNLSSSATNEASERLKGVACGIVGVFGGIEVLLTAGISSDASSAATVMIYSQVIWALALDRIIWHVSLNVWTLIGVTSVVFSLALVSLAKEVTTTSMQGGLQYESIPHSTDIDLERLCDYEGPNGNGMA</sequence>
<proteinExistence type="predicted"/>
<feature type="transmembrane region" description="Helical" evidence="1">
    <location>
        <begin position="260"/>
        <end position="281"/>
    </location>
</feature>
<feature type="transmembrane region" description="Helical" evidence="1">
    <location>
        <begin position="227"/>
        <end position="248"/>
    </location>
</feature>
<keyword evidence="1" id="KW-1133">Transmembrane helix</keyword>
<dbReference type="Proteomes" id="UP000285146">
    <property type="component" value="Unassembled WGS sequence"/>
</dbReference>
<keyword evidence="3" id="KW-1185">Reference proteome</keyword>
<comment type="caution">
    <text evidence="2">The sequence shown here is derived from an EMBL/GenBank/DDBJ whole genome shotgun (WGS) entry which is preliminary data.</text>
</comment>
<evidence type="ECO:0000256" key="1">
    <source>
        <dbReference type="SAM" id="Phobius"/>
    </source>
</evidence>
<gene>
    <name evidence="2" type="ORF">VPNG_02826</name>
</gene>
<dbReference type="SUPFAM" id="SSF54928">
    <property type="entry name" value="RNA-binding domain, RBD"/>
    <property type="match status" value="1"/>
</dbReference>
<evidence type="ECO:0008006" key="4">
    <source>
        <dbReference type="Google" id="ProtNLM"/>
    </source>
</evidence>
<organism evidence="2 3">
    <name type="scientific">Cytospora leucostoma</name>
    <dbReference type="NCBI Taxonomy" id="1230097"/>
    <lineage>
        <taxon>Eukaryota</taxon>
        <taxon>Fungi</taxon>
        <taxon>Dikarya</taxon>
        <taxon>Ascomycota</taxon>
        <taxon>Pezizomycotina</taxon>
        <taxon>Sordariomycetes</taxon>
        <taxon>Sordariomycetidae</taxon>
        <taxon>Diaporthales</taxon>
        <taxon>Cytosporaceae</taxon>
        <taxon>Cytospora</taxon>
    </lineage>
</organism>
<dbReference type="InterPro" id="IPR037185">
    <property type="entry name" value="EmrE-like"/>
</dbReference>
<evidence type="ECO:0000313" key="2">
    <source>
        <dbReference type="EMBL" id="ROW16422.1"/>
    </source>
</evidence>
<dbReference type="SUPFAM" id="SSF103481">
    <property type="entry name" value="Multidrug resistance efflux transporter EmrE"/>
    <property type="match status" value="1"/>
</dbReference>
<name>A0A423XJ54_9PEZI</name>
<evidence type="ECO:0000313" key="3">
    <source>
        <dbReference type="Proteomes" id="UP000285146"/>
    </source>
</evidence>
<protein>
    <recommendedName>
        <fullName evidence="4">RRM domain-containing protein</fullName>
    </recommendedName>
</protein>
<dbReference type="CDD" id="cd00590">
    <property type="entry name" value="RRM_SF"/>
    <property type="match status" value="1"/>
</dbReference>
<dbReference type="EMBL" id="LKEB01000005">
    <property type="protein sequence ID" value="ROW16422.1"/>
    <property type="molecule type" value="Genomic_DNA"/>
</dbReference>
<dbReference type="AlphaFoldDB" id="A0A423XJ54"/>
<dbReference type="GO" id="GO:0003676">
    <property type="term" value="F:nucleic acid binding"/>
    <property type="evidence" value="ECO:0007669"/>
    <property type="project" value="InterPro"/>
</dbReference>